<dbReference type="EMBL" id="LAZR01000694">
    <property type="protein sequence ID" value="KKN60484.1"/>
    <property type="molecule type" value="Genomic_DNA"/>
</dbReference>
<proteinExistence type="predicted"/>
<dbReference type="AlphaFoldDB" id="A0A0F9S085"/>
<reference evidence="1" key="1">
    <citation type="journal article" date="2015" name="Nature">
        <title>Complex archaea that bridge the gap between prokaryotes and eukaryotes.</title>
        <authorList>
            <person name="Spang A."/>
            <person name="Saw J.H."/>
            <person name="Jorgensen S.L."/>
            <person name="Zaremba-Niedzwiedzka K."/>
            <person name="Martijn J."/>
            <person name="Lind A.E."/>
            <person name="van Eijk R."/>
            <person name="Schleper C."/>
            <person name="Guy L."/>
            <person name="Ettema T.J."/>
        </authorList>
    </citation>
    <scope>NUCLEOTIDE SEQUENCE</scope>
</reference>
<organism evidence="1">
    <name type="scientific">marine sediment metagenome</name>
    <dbReference type="NCBI Taxonomy" id="412755"/>
    <lineage>
        <taxon>unclassified sequences</taxon>
        <taxon>metagenomes</taxon>
        <taxon>ecological metagenomes</taxon>
    </lineage>
</organism>
<accession>A0A0F9S085</accession>
<gene>
    <name evidence="1" type="ORF">LCGC14_0531300</name>
</gene>
<protein>
    <submittedName>
        <fullName evidence="1">Uncharacterized protein</fullName>
    </submittedName>
</protein>
<name>A0A0F9S085_9ZZZZ</name>
<comment type="caution">
    <text evidence="1">The sequence shown here is derived from an EMBL/GenBank/DDBJ whole genome shotgun (WGS) entry which is preliminary data.</text>
</comment>
<evidence type="ECO:0000313" key="1">
    <source>
        <dbReference type="EMBL" id="KKN60484.1"/>
    </source>
</evidence>
<sequence>MSLFVCEKCHRRVETRKDGLCIPCYRELNFPEDKIDSDIGDYPEEITLRNKRVAYLDKKKNILHLRIPHDRVDDFHTSIRYDIVFRIRRSTLDIAIE</sequence>